<reference evidence="2 3" key="1">
    <citation type="submission" date="2018-11" db="EMBL/GenBank/DDBJ databases">
        <title>Rhizobium chutanense sp. nov., isolated from root nodules of Phaseolus vulgaris in China.</title>
        <authorList>
            <person name="Huo Y."/>
        </authorList>
    </citation>
    <scope>NUCLEOTIDE SEQUENCE [LARGE SCALE GENOMIC DNA]</scope>
    <source>
        <strain evidence="2 3">C16</strain>
    </source>
</reference>
<dbReference type="GO" id="GO:0097367">
    <property type="term" value="F:carbohydrate derivative binding"/>
    <property type="evidence" value="ECO:0007669"/>
    <property type="project" value="InterPro"/>
</dbReference>
<evidence type="ECO:0000313" key="3">
    <source>
        <dbReference type="Proteomes" id="UP000278081"/>
    </source>
</evidence>
<dbReference type="Gene3D" id="3.40.50.10490">
    <property type="entry name" value="Glucose-6-phosphate isomerase like protein, domain 1"/>
    <property type="match status" value="1"/>
</dbReference>
<dbReference type="InterPro" id="IPR001347">
    <property type="entry name" value="SIS_dom"/>
</dbReference>
<dbReference type="InterPro" id="IPR050099">
    <property type="entry name" value="SIS_GmhA/DiaA_subfam"/>
</dbReference>
<dbReference type="Pfam" id="PF13580">
    <property type="entry name" value="SIS_2"/>
    <property type="match status" value="1"/>
</dbReference>
<evidence type="ECO:0000259" key="1">
    <source>
        <dbReference type="PROSITE" id="PS51464"/>
    </source>
</evidence>
<comment type="caution">
    <text evidence="2">The sequence shown here is derived from an EMBL/GenBank/DDBJ whole genome shotgun (WGS) entry which is preliminary data.</text>
</comment>
<dbReference type="RefSeq" id="WP_126907895.1">
    <property type="nucleotide sequence ID" value="NZ_ML133750.1"/>
</dbReference>
<dbReference type="Proteomes" id="UP000278081">
    <property type="component" value="Unassembled WGS sequence"/>
</dbReference>
<dbReference type="EMBL" id="RJTJ01000003">
    <property type="protein sequence ID" value="RUM08865.1"/>
    <property type="molecule type" value="Genomic_DNA"/>
</dbReference>
<dbReference type="InterPro" id="IPR035461">
    <property type="entry name" value="GmhA/DiaA"/>
</dbReference>
<gene>
    <name evidence="2" type="ORF">EFR84_04780</name>
</gene>
<dbReference type="SUPFAM" id="SSF53697">
    <property type="entry name" value="SIS domain"/>
    <property type="match status" value="1"/>
</dbReference>
<dbReference type="AlphaFoldDB" id="A0A432P7X2"/>
<dbReference type="OrthoDB" id="9810929at2"/>
<organism evidence="2 3">
    <name type="scientific">Rhizobium chutanense</name>
    <dbReference type="NCBI Taxonomy" id="2035448"/>
    <lineage>
        <taxon>Bacteria</taxon>
        <taxon>Pseudomonadati</taxon>
        <taxon>Pseudomonadota</taxon>
        <taxon>Alphaproteobacteria</taxon>
        <taxon>Hyphomicrobiales</taxon>
        <taxon>Rhizobiaceae</taxon>
        <taxon>Rhizobium/Agrobacterium group</taxon>
        <taxon>Rhizobium</taxon>
    </lineage>
</organism>
<dbReference type="PANTHER" id="PTHR30390:SF7">
    <property type="entry name" value="PHOSPHOHEPTOSE ISOMERASE"/>
    <property type="match status" value="1"/>
</dbReference>
<dbReference type="InterPro" id="IPR046348">
    <property type="entry name" value="SIS_dom_sf"/>
</dbReference>
<dbReference type="CDD" id="cd05006">
    <property type="entry name" value="SIS_GmhA"/>
    <property type="match status" value="1"/>
</dbReference>
<dbReference type="PANTHER" id="PTHR30390">
    <property type="entry name" value="SEDOHEPTULOSE 7-PHOSPHATE ISOMERASE / DNAA INITIATOR-ASSOCIATING FACTOR FOR REPLICATION INITIATION"/>
    <property type="match status" value="1"/>
</dbReference>
<dbReference type="PROSITE" id="PS51464">
    <property type="entry name" value="SIS"/>
    <property type="match status" value="1"/>
</dbReference>
<protein>
    <submittedName>
        <fullName evidence="2">SIS domain-containing protein</fullName>
    </submittedName>
</protein>
<dbReference type="GO" id="GO:1901135">
    <property type="term" value="P:carbohydrate derivative metabolic process"/>
    <property type="evidence" value="ECO:0007669"/>
    <property type="project" value="InterPro"/>
</dbReference>
<accession>A0A432P7X2</accession>
<proteinExistence type="predicted"/>
<evidence type="ECO:0000313" key="2">
    <source>
        <dbReference type="EMBL" id="RUM08865.1"/>
    </source>
</evidence>
<feature type="domain" description="SIS" evidence="1">
    <location>
        <begin position="55"/>
        <end position="206"/>
    </location>
</feature>
<sequence length="209" mass="21971">MSQHNETISSELGVTAGDLDRYFTFLRHVLVNAAASRPGAESLDYAAAMSEAMQLARATHDAGRKIIFIGNGGSAAIASHMATDYSKNGGLRAMAMNDGATLTCLSNDLGYENVFAKQIEMHANEGDLLVAISSSGRSESITKAVRTAREKGGAVITLSGFAPGNPLRALGDLNFYVASDQYGYVEIAHLAICHAILDFSCGLVPPALS</sequence>
<name>A0A432P7X2_9HYPH</name>